<sequence length="1142" mass="124751">MQIAHPKHISPTTVSHQRSRSDTGNARSDYLLRTVSPRYESLPLSSPISAARPTTSPTITLTHAMSFNEEILPAENPYVVFRSVVTTWNADDVSDWIHNIGFPDLAPLFMIKGVTGLILLELNYDLLREMGVAKVGTRAKVLHAIKELILDDARMEPLAWNSGNMGPVNGIASFMPLQRTGTVQGLLGAGRGPGATIQRGPNLRYNTQQLLVDDQDDPLPAPRGAAFPELPPKMSTSKVPFSSSSRNRPPRRIDTNLVLPASAATKSHTQPLVRSAPLRSPGPHAVATSLFPPEGPTVVVSDEHGMRSSTWNSLRRRSPDRKIRLVDEGVSFADATTEMRFPLSPGSLESEEAKSPGSWDRVRRFFTASPRSASSLASPKNLQPPSATLIEAPSPTRAWQLKLNIPSNNNAYASNPPPALRTPINNNSAYQHQSSSAQSAIKQPITPTNPVLSGRASGRNLVQSIAAQISLRFSKSLGTDSYFGERPPDNVIAANLESFFPDLQEDRFPPTSPSATLTTTTFDMGTLVASGNVSAPPRSSPTLSTSRDYIPSLISTTRSAALNQAKRTSRTMADSIKPRVHQALARKLERALFMKGGTRSLAGSPQSSSSFLNSFQSPHFAASSVNVSPKSGVPVSTKKSVNWIKGPLIGQGAFGKVYYGVNMISGEIMAVKQVSIGDKDDKAKKSREKALASEMALLSTLDHPNIVRYFGHEVTVSFFNVFLEYVPGGSISTCLSKYGKFDEDLTRSLTFQVLCGLSYLHDGGIIHRDIKAANILLDDFGCAKISDFGISKRLDSLIYESDSRHSLQGSIYWMAPEVARNQGYSAKVDIWGLGCLVLEMLTGHHPWHKVPGHILYLLGTGKTPPLPEDINIQSRDFLTQCLIVDAEKRPTVSDCLLLPFAIFDPDTFNFSAWTEIASERVLNESTYASALNSNFKMKREADRRQKSWEVNEAIAPLKEILNAGSWGVSQEVRDLPAEVIAFFLQPPPPDNVPLKWKLTSRFLTLCMYRYLGDLELLRRAKCWARDEVNGKLLTTNGIEVESIRQRKLQLKKQNGMRMEVFAACNKAALALGVSVLPDLAIASKNMLVCEGPGNFYQKGVGIIGPSPHNPSRISSDISSGMSLNVRPNSIVSIDNSVDGRLT</sequence>
<dbReference type="Gene3D" id="1.10.510.10">
    <property type="entry name" value="Transferase(Phosphotransferase) domain 1"/>
    <property type="match status" value="1"/>
</dbReference>
<protein>
    <recommendedName>
        <fullName evidence="14">Protein kinase domain-containing protein</fullName>
    </recommendedName>
</protein>
<keyword evidence="12" id="KW-1185">Reference proteome</keyword>
<dbReference type="STRING" id="286115.A0A507DG35"/>
<keyword evidence="4" id="KW-0418">Kinase</keyword>
<comment type="similarity">
    <text evidence="1">Belongs to the protein kinase superfamily. STE Ser/Thr protein kinase family. MAP kinase kinase kinase subfamily.</text>
</comment>
<evidence type="ECO:0000259" key="8">
    <source>
        <dbReference type="PROSITE" id="PS50011"/>
    </source>
</evidence>
<dbReference type="PROSITE" id="PS00107">
    <property type="entry name" value="PROTEIN_KINASE_ATP"/>
    <property type="match status" value="1"/>
</dbReference>
<dbReference type="Proteomes" id="UP000320475">
    <property type="component" value="Unassembled WGS sequence"/>
</dbReference>
<dbReference type="PANTHER" id="PTHR48016:SF56">
    <property type="entry name" value="MAPKK KINASE"/>
    <property type="match status" value="1"/>
</dbReference>
<dbReference type="InterPro" id="IPR000719">
    <property type="entry name" value="Prot_kinase_dom"/>
</dbReference>
<dbReference type="InterPro" id="IPR050538">
    <property type="entry name" value="MAP_kinase_kinase_kinase"/>
</dbReference>
<feature type="compositionally biased region" description="Polar residues" evidence="7">
    <location>
        <begin position="10"/>
        <end position="26"/>
    </location>
</feature>
<dbReference type="Proteomes" id="UP000317494">
    <property type="component" value="Unassembled WGS sequence"/>
</dbReference>
<evidence type="ECO:0000313" key="12">
    <source>
        <dbReference type="Proteomes" id="UP000317494"/>
    </source>
</evidence>
<keyword evidence="2" id="KW-0808">Transferase</keyword>
<dbReference type="InterPro" id="IPR017441">
    <property type="entry name" value="Protein_kinase_ATP_BS"/>
</dbReference>
<dbReference type="PROSITE" id="PS00108">
    <property type="entry name" value="PROTEIN_KINASE_ST"/>
    <property type="match status" value="1"/>
</dbReference>
<dbReference type="Pfam" id="PF00069">
    <property type="entry name" value="Pkinase"/>
    <property type="match status" value="1"/>
</dbReference>
<evidence type="ECO:0008006" key="14">
    <source>
        <dbReference type="Google" id="ProtNLM"/>
    </source>
</evidence>
<reference evidence="12 13" key="1">
    <citation type="journal article" date="2019" name="Sci. Rep.">
        <title>Comparative genomics of chytrid fungi reveal insights into the obligate biotrophic and pathogenic lifestyle of Synchytrium endobioticum.</title>
        <authorList>
            <person name="van de Vossenberg B.T.L.H."/>
            <person name="Warris S."/>
            <person name="Nguyen H.D.T."/>
            <person name="van Gent-Pelzer M.P.E."/>
            <person name="Joly D.L."/>
            <person name="van de Geest H.C."/>
            <person name="Bonants P.J.M."/>
            <person name="Smith D.S."/>
            <person name="Levesque C.A."/>
            <person name="van der Lee T.A.J."/>
        </authorList>
    </citation>
    <scope>NUCLEOTIDE SEQUENCE [LARGE SCALE GENOMIC DNA]</scope>
    <source>
        <strain evidence="11 13">LEV6574</strain>
        <strain evidence="10 12">MB42</strain>
    </source>
</reference>
<keyword evidence="3 6" id="KW-0547">Nucleotide-binding</keyword>
<dbReference type="OrthoDB" id="266718at2759"/>
<comment type="caution">
    <text evidence="11">The sequence shown here is derived from an EMBL/GenBank/DDBJ whole genome shotgun (WGS) entry which is preliminary data.</text>
</comment>
<evidence type="ECO:0000256" key="3">
    <source>
        <dbReference type="ARBA" id="ARBA00022741"/>
    </source>
</evidence>
<keyword evidence="5 6" id="KW-0067">ATP-binding</keyword>
<dbReference type="SUPFAM" id="SSF56112">
    <property type="entry name" value="Protein kinase-like (PK-like)"/>
    <property type="match status" value="1"/>
</dbReference>
<feature type="domain" description="SAM" evidence="9">
    <location>
        <begin position="88"/>
        <end position="151"/>
    </location>
</feature>
<dbReference type="GO" id="GO:0004709">
    <property type="term" value="F:MAP kinase kinase kinase activity"/>
    <property type="evidence" value="ECO:0007669"/>
    <property type="project" value="UniProtKB-ARBA"/>
</dbReference>
<proteinExistence type="inferred from homology"/>
<dbReference type="InterPro" id="IPR001660">
    <property type="entry name" value="SAM"/>
</dbReference>
<evidence type="ECO:0000256" key="2">
    <source>
        <dbReference type="ARBA" id="ARBA00022679"/>
    </source>
</evidence>
<dbReference type="FunFam" id="3.30.200.20:FF:000387">
    <property type="entry name" value="Serine/threonine-protein kinase STE11"/>
    <property type="match status" value="1"/>
</dbReference>
<dbReference type="PANTHER" id="PTHR48016">
    <property type="entry name" value="MAP KINASE KINASE KINASE SSK2-RELATED-RELATED"/>
    <property type="match status" value="1"/>
</dbReference>
<dbReference type="EMBL" id="QEAM01000026">
    <property type="protein sequence ID" value="TPX49858.1"/>
    <property type="molecule type" value="Genomic_DNA"/>
</dbReference>
<dbReference type="InterPro" id="IPR011009">
    <property type="entry name" value="Kinase-like_dom_sf"/>
</dbReference>
<feature type="binding site" evidence="6">
    <location>
        <position position="672"/>
    </location>
    <ligand>
        <name>ATP</name>
        <dbReference type="ChEBI" id="CHEBI:30616"/>
    </ligand>
</feature>
<dbReference type="PROSITE" id="PS50105">
    <property type="entry name" value="SAM_DOMAIN"/>
    <property type="match status" value="1"/>
</dbReference>
<dbReference type="AlphaFoldDB" id="A0A507DG35"/>
<evidence type="ECO:0000256" key="1">
    <source>
        <dbReference type="ARBA" id="ARBA00006529"/>
    </source>
</evidence>
<dbReference type="SMART" id="SM00220">
    <property type="entry name" value="S_TKc"/>
    <property type="match status" value="1"/>
</dbReference>
<feature type="region of interest" description="Disordered" evidence="7">
    <location>
        <begin position="214"/>
        <end position="293"/>
    </location>
</feature>
<feature type="domain" description="Protein kinase" evidence="8">
    <location>
        <begin position="643"/>
        <end position="901"/>
    </location>
</feature>
<evidence type="ECO:0000313" key="10">
    <source>
        <dbReference type="EMBL" id="TPX43215.1"/>
    </source>
</evidence>
<evidence type="ECO:0000259" key="9">
    <source>
        <dbReference type="PROSITE" id="PS50105"/>
    </source>
</evidence>
<dbReference type="InterPro" id="IPR013761">
    <property type="entry name" value="SAM/pointed_sf"/>
</dbReference>
<dbReference type="PROSITE" id="PS50011">
    <property type="entry name" value="PROTEIN_KINASE_DOM"/>
    <property type="match status" value="1"/>
</dbReference>
<evidence type="ECO:0000313" key="13">
    <source>
        <dbReference type="Proteomes" id="UP000320475"/>
    </source>
</evidence>
<evidence type="ECO:0000256" key="6">
    <source>
        <dbReference type="PROSITE-ProRule" id="PRU10141"/>
    </source>
</evidence>
<evidence type="ECO:0000256" key="4">
    <source>
        <dbReference type="ARBA" id="ARBA00022777"/>
    </source>
</evidence>
<dbReference type="SUPFAM" id="SSF47769">
    <property type="entry name" value="SAM/Pointed domain"/>
    <property type="match status" value="1"/>
</dbReference>
<dbReference type="Pfam" id="PF07647">
    <property type="entry name" value="SAM_2"/>
    <property type="match status" value="1"/>
</dbReference>
<dbReference type="VEuPathDB" id="FungiDB:SeMB42_g04809"/>
<accession>A0A507DG35</accession>
<evidence type="ECO:0000256" key="5">
    <source>
        <dbReference type="ARBA" id="ARBA00022840"/>
    </source>
</evidence>
<name>A0A507DG35_9FUNG</name>
<gene>
    <name evidence="11" type="ORF">SeLEV6574_g01246</name>
    <name evidence="10" type="ORF">SeMB42_g04809</name>
</gene>
<dbReference type="CDD" id="cd06606">
    <property type="entry name" value="STKc_MAPKKK"/>
    <property type="match status" value="1"/>
</dbReference>
<dbReference type="EMBL" id="QEAN01000206">
    <property type="protein sequence ID" value="TPX43215.1"/>
    <property type="molecule type" value="Genomic_DNA"/>
</dbReference>
<organism evidence="11 13">
    <name type="scientific">Synchytrium endobioticum</name>
    <dbReference type="NCBI Taxonomy" id="286115"/>
    <lineage>
        <taxon>Eukaryota</taxon>
        <taxon>Fungi</taxon>
        <taxon>Fungi incertae sedis</taxon>
        <taxon>Chytridiomycota</taxon>
        <taxon>Chytridiomycota incertae sedis</taxon>
        <taxon>Chytridiomycetes</taxon>
        <taxon>Synchytriales</taxon>
        <taxon>Synchytriaceae</taxon>
        <taxon>Synchytrium</taxon>
    </lineage>
</organism>
<dbReference type="Gene3D" id="1.10.150.50">
    <property type="entry name" value="Transcription Factor, Ets-1"/>
    <property type="match status" value="1"/>
</dbReference>
<evidence type="ECO:0000256" key="7">
    <source>
        <dbReference type="SAM" id="MobiDB-lite"/>
    </source>
</evidence>
<dbReference type="GO" id="GO:0005524">
    <property type="term" value="F:ATP binding"/>
    <property type="evidence" value="ECO:0007669"/>
    <property type="project" value="UniProtKB-UniRule"/>
</dbReference>
<dbReference type="SMART" id="SM00454">
    <property type="entry name" value="SAM"/>
    <property type="match status" value="1"/>
</dbReference>
<feature type="region of interest" description="Disordered" evidence="7">
    <location>
        <begin position="1"/>
        <end position="27"/>
    </location>
</feature>
<dbReference type="InterPro" id="IPR008271">
    <property type="entry name" value="Ser/Thr_kinase_AS"/>
</dbReference>
<evidence type="ECO:0000313" key="11">
    <source>
        <dbReference type="EMBL" id="TPX49858.1"/>
    </source>
</evidence>